<sequence>MARAFAAQSIYEHVFRAWIYRTSVKRAAALVQSKRKARVQIRHWRQWALAYSTSQKWRVLVFYITSQRRQKSLRLLWRRWCLFVSIRRQARRHRQLAAAHCRTKTLQQSFLQWHLTSDVCLINEAQMRRKVAGASATKRWRAWTVRRRQCWAMSHMAEAWYNRQLAKTLMRGWRRFLLLRDHRNHQLRRAATFAASTVSRAAFQVWRRHSQEFSAERHQLEVAVAWCSSQARLRSLRQWQEYVKSRNQQRLAVLHCYNVSTERAFFGWKRRTEASNSARWRAMDWVHARRMRHLGDHFQTWQAAAHRRHYINMLRCRLQMQRNLATLRRHHDAWASYVRPKTRQRHLCVVFRGQHIMRFLRQVLRQWSGVVEAGHAWRRFVVGLDSTHTTKRLQYGFHQWRVHAVGMAVAATRARRFQATVLEGWTVWTERRQFSRRQDQCAVQWLRCKTNERSLTAWWCFVQVQRKIRESSALLFHASSRSCMRALWETWRVRFNTALQERRALLWRTRRLLRCVWQEFQVGLQLVAVENKRRRAARVLLTGKLRSLTFGRWLQYMARQRHERELNDLAQDQLECHRCTRAFNAWNQAHLKRQAQRRWRVQWEHVQLGHAVRLWHDFAQVRAGRTWTVLSSRRHYAIGTLRKIVYAWSDAVAFGRYIRATTDQAIRHVQMCRLKHAVGRLQHHAERTQRNVDALSVADSFYKRKRTSTVVARLRSRAVTAATRKLQRTTAERIYRRRVEHCVFVAMRQAAQRSQYIRRMLVDALGMQANAKTKYVFGRWTQFAEKERVVHHSAQQSKCRALQRRIAQWHRVAADKRRSRALIEAIRTMLFGNTVRSSMHAWVQFTATRRRKAHCAGAATSHHAFQARRRAWKAWYVVHTRWSKLKEATKRRRMRHVRLLWSHWQRIVQDCRMQQAQWELATLHDAAICMRKRWAEWRVATHNVQVLDAALVSKCRMQQGLRRSWRRWVRCTHDTVMLRRATRVWSQRYIRMCFRLWSVYRVYCQRKQRLAVECYVHCRRRLLGGAFRHWQQLKKWREIKLQQQHAAGLHDFTRLCKPCFGRWVTCTMKAKKTKHILTVAFRRDATMTMFRCFRGWQQHLRCVHESRQAVHSYECAMNDFYAIKAIQVWRDRAQALQKHRQLTLCAMDFLVRKLRTKCFDAWLLHGIVQQERALKNQMAIEHAASVAARHRFDRWLNFTYAQHLKRQARHHRNAALVQQAWSQWMAFLQTRVCTEEDVAMAKGHATMQMQKRVWRRWQVFCVAQLQMRMARFHDATTRLRRNFVTWKSYRDVMERLRHAWTYWEASALKLRFQQWNRFVSLRRVRHAQHRVFIGLQQRLAVRRWLRYTHTSKHDKRQVVWASQLFYESSVGWYFRAWRCKFESQVHKRLQAERAVSHLIGKGLRGYFERWRATYTQQKHNRQAMQMADLHLDFSRQRRAVRWLREHVQDHHDAQTIWHHVKLFFTDHAHRRIFTRWKTFVVERKTKLKLQRTAAIHFGGRTVRVLFSAWMAYVTRTRYLKARLYRSRHLYFSSLYSRSFFRLRRFATLKRRLRHVTHRVTRRRRQEWFDRWKQFGNVARLEKKRSARAFMLYRKSHVKRLFSHWRSVAVERWMRQWLVNYAGVVRRQGGLALAVRRWWTTTEAKRQAKAQGWRLRQAYLVSTAMERWRHVAQSAKKERHLAAAIDRRRQSKAMNAWLDALLAAEGPVGAL</sequence>
<dbReference type="RefSeq" id="XP_008862748.1">
    <property type="nucleotide sequence ID" value="XM_008864526.1"/>
</dbReference>
<protein>
    <recommendedName>
        <fullName evidence="2">Sfi1 spindle body domain-containing protein</fullName>
    </recommendedName>
</protein>
<organism evidence="1">
    <name type="scientific">Aphanomyces invadans</name>
    <dbReference type="NCBI Taxonomy" id="157072"/>
    <lineage>
        <taxon>Eukaryota</taxon>
        <taxon>Sar</taxon>
        <taxon>Stramenopiles</taxon>
        <taxon>Oomycota</taxon>
        <taxon>Saprolegniomycetes</taxon>
        <taxon>Saprolegniales</taxon>
        <taxon>Verrucalvaceae</taxon>
        <taxon>Aphanomyces</taxon>
    </lineage>
</organism>
<accession>A0A024UTK2</accession>
<proteinExistence type="predicted"/>
<reference evidence="1" key="1">
    <citation type="submission" date="2013-12" db="EMBL/GenBank/DDBJ databases">
        <title>The Genome Sequence of Aphanomyces invadans NJM9701.</title>
        <authorList>
            <consortium name="The Broad Institute Genomics Platform"/>
            <person name="Russ C."/>
            <person name="Tyler B."/>
            <person name="van West P."/>
            <person name="Dieguez-Uribeondo J."/>
            <person name="Young S.K."/>
            <person name="Zeng Q."/>
            <person name="Gargeya S."/>
            <person name="Fitzgerald M."/>
            <person name="Abouelleil A."/>
            <person name="Alvarado L."/>
            <person name="Chapman S.B."/>
            <person name="Gainer-Dewar J."/>
            <person name="Goldberg J."/>
            <person name="Griggs A."/>
            <person name="Gujja S."/>
            <person name="Hansen M."/>
            <person name="Howarth C."/>
            <person name="Imamovic A."/>
            <person name="Ireland A."/>
            <person name="Larimer J."/>
            <person name="McCowan C."/>
            <person name="Murphy C."/>
            <person name="Pearson M."/>
            <person name="Poon T.W."/>
            <person name="Priest M."/>
            <person name="Roberts A."/>
            <person name="Saif S."/>
            <person name="Shea T."/>
            <person name="Sykes S."/>
            <person name="Wortman J."/>
            <person name="Nusbaum C."/>
            <person name="Birren B."/>
        </authorList>
    </citation>
    <scope>NUCLEOTIDE SEQUENCE [LARGE SCALE GENOMIC DNA]</scope>
    <source>
        <strain evidence="1">NJM9701</strain>
    </source>
</reference>
<evidence type="ECO:0000313" key="1">
    <source>
        <dbReference type="EMBL" id="ETW08943.1"/>
    </source>
</evidence>
<dbReference type="GeneID" id="20078475"/>
<dbReference type="eggNOG" id="ENOG502T0CU">
    <property type="taxonomic scope" value="Eukaryota"/>
</dbReference>
<gene>
    <name evidence="1" type="ORF">H310_01425</name>
</gene>
<name>A0A024UTK2_9STRA</name>
<dbReference type="VEuPathDB" id="FungiDB:H310_01425"/>
<evidence type="ECO:0008006" key="2">
    <source>
        <dbReference type="Google" id="ProtNLM"/>
    </source>
</evidence>
<dbReference type="EMBL" id="KI913953">
    <property type="protein sequence ID" value="ETW08943.1"/>
    <property type="molecule type" value="Genomic_DNA"/>
</dbReference>
<dbReference type="OrthoDB" id="78702at2759"/>